<organism evidence="6 7">
    <name type="scientific">Menidia menidia</name>
    <name type="common">Atlantic silverside</name>
    <dbReference type="NCBI Taxonomy" id="238744"/>
    <lineage>
        <taxon>Eukaryota</taxon>
        <taxon>Metazoa</taxon>
        <taxon>Chordata</taxon>
        <taxon>Craniata</taxon>
        <taxon>Vertebrata</taxon>
        <taxon>Euteleostomi</taxon>
        <taxon>Actinopterygii</taxon>
        <taxon>Neopterygii</taxon>
        <taxon>Teleostei</taxon>
        <taxon>Neoteleostei</taxon>
        <taxon>Acanthomorphata</taxon>
        <taxon>Ovalentaria</taxon>
        <taxon>Atherinomorphae</taxon>
        <taxon>Atheriniformes</taxon>
        <taxon>Atherinopsidae</taxon>
        <taxon>Menidiinae</taxon>
        <taxon>Menidia</taxon>
    </lineage>
</organism>
<dbReference type="FunFam" id="1.10.238.10:FF:000628">
    <property type="entry name" value="Serine/threonine-protein phosphatase 2A regulatory subunit B'' subunit beta"/>
    <property type="match status" value="1"/>
</dbReference>
<evidence type="ECO:0000313" key="7">
    <source>
        <dbReference type="Proteomes" id="UP000677803"/>
    </source>
</evidence>
<dbReference type="OrthoDB" id="5586at2759"/>
<evidence type="ECO:0000256" key="4">
    <source>
        <dbReference type="SAM" id="MobiDB-lite"/>
    </source>
</evidence>
<feature type="compositionally biased region" description="Low complexity" evidence="4">
    <location>
        <begin position="89"/>
        <end position="99"/>
    </location>
</feature>
<keyword evidence="1" id="KW-0479">Metal-binding</keyword>
<dbReference type="FunFam" id="1.10.238.220:FF:000001">
    <property type="entry name" value="Serine/threonine-protein phosphatase 2A regulatory subunit B'' subunit alpha"/>
    <property type="match status" value="1"/>
</dbReference>
<evidence type="ECO:0000256" key="3">
    <source>
        <dbReference type="ARBA" id="ARBA00093310"/>
    </source>
</evidence>
<dbReference type="Gene3D" id="1.10.238.10">
    <property type="entry name" value="EF-hand"/>
    <property type="match status" value="1"/>
</dbReference>
<dbReference type="PROSITE" id="PS00018">
    <property type="entry name" value="EF_HAND_1"/>
    <property type="match status" value="1"/>
</dbReference>
<keyword evidence="2" id="KW-0106">Calcium</keyword>
<dbReference type="EMBL" id="CAJRST010001113">
    <property type="protein sequence ID" value="CAG5865844.1"/>
    <property type="molecule type" value="Genomic_DNA"/>
</dbReference>
<dbReference type="InterPro" id="IPR002048">
    <property type="entry name" value="EF_hand_dom"/>
</dbReference>
<comment type="caution">
    <text evidence="6">The sequence shown here is derived from an EMBL/GenBank/DDBJ whole genome shotgun (WGS) entry which is preliminary data.</text>
</comment>
<dbReference type="SUPFAM" id="SSF47473">
    <property type="entry name" value="EF-hand"/>
    <property type="match status" value="2"/>
</dbReference>
<dbReference type="Pfam" id="PF21161">
    <property type="entry name" value="P2R3B_EF-hand"/>
    <property type="match status" value="1"/>
</dbReference>
<feature type="domain" description="EF-hand" evidence="5">
    <location>
        <begin position="523"/>
        <end position="558"/>
    </location>
</feature>
<dbReference type="InterPro" id="IPR011992">
    <property type="entry name" value="EF-hand-dom_pair"/>
</dbReference>
<dbReference type="AlphaFoldDB" id="A0A8S4AD52"/>
<dbReference type="Gene3D" id="1.10.238.220">
    <property type="match status" value="1"/>
</dbReference>
<reference evidence="6" key="1">
    <citation type="submission" date="2021-05" db="EMBL/GenBank/DDBJ databases">
        <authorList>
            <person name="Tigano A."/>
        </authorList>
    </citation>
    <scope>NUCLEOTIDE SEQUENCE</scope>
</reference>
<dbReference type="Pfam" id="PF17958">
    <property type="entry name" value="EF-hand_13"/>
    <property type="match status" value="1"/>
</dbReference>
<name>A0A8S4AD52_9TELE</name>
<dbReference type="GO" id="GO:0005509">
    <property type="term" value="F:calcium ion binding"/>
    <property type="evidence" value="ECO:0007669"/>
    <property type="project" value="InterPro"/>
</dbReference>
<feature type="region of interest" description="Disordered" evidence="4">
    <location>
        <begin position="74"/>
        <end position="106"/>
    </location>
</feature>
<dbReference type="Pfam" id="PF13499">
    <property type="entry name" value="EF-hand_7"/>
    <property type="match status" value="1"/>
</dbReference>
<evidence type="ECO:0000256" key="2">
    <source>
        <dbReference type="ARBA" id="ARBA00022837"/>
    </source>
</evidence>
<dbReference type="Gene3D" id="1.10.238.230">
    <property type="match status" value="1"/>
</dbReference>
<dbReference type="GO" id="GO:0019888">
    <property type="term" value="F:protein phosphatase regulator activity"/>
    <property type="evidence" value="ECO:0007669"/>
    <property type="project" value="TreeGrafter"/>
</dbReference>
<dbReference type="InterPro" id="IPR048855">
    <property type="entry name" value="P2R3A_B_D_EF-hand"/>
</dbReference>
<keyword evidence="7" id="KW-1185">Reference proteome</keyword>
<dbReference type="FunFam" id="1.10.238.230:FF:000001">
    <property type="entry name" value="Serine/threonine-protein phosphatase 2A regulatory subunit B'' subunit beta"/>
    <property type="match status" value="1"/>
</dbReference>
<dbReference type="PANTHER" id="PTHR14095:SF1">
    <property type="entry name" value="SERINE_THREONINE-PROTEIN PHOSPHATASE 2A REGULATORY SUBUNIT B'' SUBUNIT BETA"/>
    <property type="match status" value="1"/>
</dbReference>
<evidence type="ECO:0000256" key="1">
    <source>
        <dbReference type="ARBA" id="ARBA00022723"/>
    </source>
</evidence>
<dbReference type="InterPro" id="IPR041534">
    <property type="entry name" value="EF-hand_13"/>
</dbReference>
<comment type="function">
    <text evidence="3">The B regulatory subunit might modulate substrate selectivity and catalytic activity, and might also direct the localization of the catalytic enzyme to a particular subcellular compartment.</text>
</comment>
<evidence type="ECO:0000259" key="5">
    <source>
        <dbReference type="PROSITE" id="PS50222"/>
    </source>
</evidence>
<sequence length="736" mass="84473">MPSPQVLQPVLKVKVDELFLQWLSDPGTQSVLKEYLDLIKNGQYLSGEDAQDKKSLSFNENNNVASQRNLAEKKTAPLGTPSSPPPNSTLPSRSSSNSRVIGPNGRVLRRSVSTKKILESRVETLNTSSSLDPYSVQCGGRQGLALNKNLSKPKHSVNLSSKNTAGVPIPTGVRMRMRELSLRQDPDLRKELALLARGCDFVLPSRFKKRLRAFQQGQADRITANVQSVMWLNSCAEELCKHEAQVRTEEPVTTALSESIPKFHFPQGRPQANLNIDGLISKIEKIFSQFPNERATIEDMGQVAKACECPLYWKVPLFCLAGGDRTGFVSVHKFVAMWRKTLQTCHDEASKFVHLLAKPGCNYLEQDDLIPFLQDVVNSHAGLAFLKEAPDFHSRYITTVIQRIFYNVNRSWTGKITCTELRKSNFLQNVALLEQEEDVNQLTEYFSYEHFYVIYCKFWELDSDHDLYIDQKDLARHNDQAISEKMIERIFSGTVTRDRLVFKQGRLSYADFVWFLISEEDKKTDTSIEYWFRCMDLNGDGVLSMYELEFFYEEQCQKLEAMAIEPLPFEDCLCQMLDLVKPEVEGKITLRDLKRCKLSHIFFDTFFNIEKYLDHEQRDPFSVIRVRETKSGLDDSRYKPESPSGVLWELGLMAREAETDGQEVSDWEKYAAEEYDILVAEEAANDQCNDVYENRLSPLGQHISSELALTKRHFFEIPSPHCNLDLDEYEYEDDFE</sequence>
<accession>A0A8S4AD52</accession>
<evidence type="ECO:0000313" key="6">
    <source>
        <dbReference type="EMBL" id="CAG5865844.1"/>
    </source>
</evidence>
<gene>
    <name evidence="6" type="ORF">MMEN_LOCUS2491</name>
</gene>
<proteinExistence type="predicted"/>
<dbReference type="PANTHER" id="PTHR14095">
    <property type="entry name" value="PHOSPHATASE 2A REGULATORY SUBUNIT-RELATED"/>
    <property type="match status" value="1"/>
</dbReference>
<dbReference type="PROSITE" id="PS50222">
    <property type="entry name" value="EF_HAND_2"/>
    <property type="match status" value="1"/>
</dbReference>
<dbReference type="GO" id="GO:0000159">
    <property type="term" value="C:protein phosphatase type 2A complex"/>
    <property type="evidence" value="ECO:0007669"/>
    <property type="project" value="TreeGrafter"/>
</dbReference>
<dbReference type="InterPro" id="IPR018247">
    <property type="entry name" value="EF_Hand_1_Ca_BS"/>
</dbReference>
<protein>
    <submittedName>
        <fullName evidence="6">(Atlantic silverside) hypothetical protein</fullName>
    </submittedName>
</protein>
<dbReference type="Proteomes" id="UP000677803">
    <property type="component" value="Unassembled WGS sequence"/>
</dbReference>